<dbReference type="Proteomes" id="UP000275846">
    <property type="component" value="Unassembled WGS sequence"/>
</dbReference>
<reference evidence="1 2" key="2">
    <citation type="submission" date="2018-11" db="EMBL/GenBank/DDBJ databases">
        <authorList>
            <consortium name="Pathogen Informatics"/>
        </authorList>
    </citation>
    <scope>NUCLEOTIDE SEQUENCE [LARGE SCALE GENOMIC DNA]</scope>
    <source>
        <strain evidence="1 2">NST_G2</strain>
    </source>
</reference>
<dbReference type="WBParaSite" id="SSLN_0001521301-mRNA-1">
    <property type="protein sequence ID" value="SSLN_0001521301-mRNA-1"/>
    <property type="gene ID" value="SSLN_0001521301"/>
</dbReference>
<evidence type="ECO:0000313" key="3">
    <source>
        <dbReference type="WBParaSite" id="SSLN_0001521301-mRNA-1"/>
    </source>
</evidence>
<proteinExistence type="predicted"/>
<organism evidence="3">
    <name type="scientific">Schistocephalus solidus</name>
    <name type="common">Tapeworm</name>
    <dbReference type="NCBI Taxonomy" id="70667"/>
    <lineage>
        <taxon>Eukaryota</taxon>
        <taxon>Metazoa</taxon>
        <taxon>Spiralia</taxon>
        <taxon>Lophotrochozoa</taxon>
        <taxon>Platyhelminthes</taxon>
        <taxon>Cestoda</taxon>
        <taxon>Eucestoda</taxon>
        <taxon>Diphyllobothriidea</taxon>
        <taxon>Diphyllobothriidae</taxon>
        <taxon>Schistocephalus</taxon>
    </lineage>
</organism>
<dbReference type="AlphaFoldDB" id="A0A183TDW0"/>
<protein>
    <submittedName>
        <fullName evidence="1 3">Uncharacterized protein</fullName>
    </submittedName>
</protein>
<evidence type="ECO:0000313" key="2">
    <source>
        <dbReference type="Proteomes" id="UP000275846"/>
    </source>
</evidence>
<dbReference type="EMBL" id="UYSU01039171">
    <property type="protein sequence ID" value="VDM01044.1"/>
    <property type="molecule type" value="Genomic_DNA"/>
</dbReference>
<keyword evidence="2" id="KW-1185">Reference proteome</keyword>
<name>A0A183TDW0_SCHSO</name>
<sequence length="86" mass="9650">MAPTSPTAFVNLVSALRDEVTLCVRRRVGKVCQPMRRLPHQITYQIGLCSIQQHWQDDILVIIEFGAEVKTMSSPEDDLLDIGKLG</sequence>
<evidence type="ECO:0000313" key="1">
    <source>
        <dbReference type="EMBL" id="VDM01044.1"/>
    </source>
</evidence>
<reference evidence="3" key="1">
    <citation type="submission" date="2016-06" db="UniProtKB">
        <authorList>
            <consortium name="WormBaseParasite"/>
        </authorList>
    </citation>
    <scope>IDENTIFICATION</scope>
</reference>
<accession>A0A183TDW0</accession>
<gene>
    <name evidence="1" type="ORF">SSLN_LOCUS14658</name>
</gene>